<evidence type="ECO:0000259" key="5">
    <source>
        <dbReference type="PROSITE" id="PS50931"/>
    </source>
</evidence>
<evidence type="ECO:0000313" key="7">
    <source>
        <dbReference type="Proteomes" id="UP000245916"/>
    </source>
</evidence>
<gene>
    <name evidence="6" type="ORF">DF286_00795</name>
</gene>
<dbReference type="SUPFAM" id="SSF53850">
    <property type="entry name" value="Periplasmic binding protein-like II"/>
    <property type="match status" value="1"/>
</dbReference>
<dbReference type="Pfam" id="PF00126">
    <property type="entry name" value="HTH_1"/>
    <property type="match status" value="1"/>
</dbReference>
<organism evidence="6 7">
    <name type="scientific">Allosphingosinicella humi</name>
    <dbReference type="NCBI Taxonomy" id="2068657"/>
    <lineage>
        <taxon>Bacteria</taxon>
        <taxon>Pseudomonadati</taxon>
        <taxon>Pseudomonadota</taxon>
        <taxon>Alphaproteobacteria</taxon>
        <taxon>Sphingomonadales</taxon>
        <taxon>Sphingomonadaceae</taxon>
        <taxon>Allosphingosinicella</taxon>
    </lineage>
</organism>
<evidence type="ECO:0000256" key="1">
    <source>
        <dbReference type="ARBA" id="ARBA00009437"/>
    </source>
</evidence>
<evidence type="ECO:0000256" key="2">
    <source>
        <dbReference type="ARBA" id="ARBA00023015"/>
    </source>
</evidence>
<dbReference type="OrthoDB" id="9787460at2"/>
<dbReference type="GO" id="GO:0003700">
    <property type="term" value="F:DNA-binding transcription factor activity"/>
    <property type="evidence" value="ECO:0007669"/>
    <property type="project" value="InterPro"/>
</dbReference>
<keyword evidence="7" id="KW-1185">Reference proteome</keyword>
<dbReference type="InterPro" id="IPR058163">
    <property type="entry name" value="LysR-type_TF_proteobact-type"/>
</dbReference>
<dbReference type="EMBL" id="QFFF01000001">
    <property type="protein sequence ID" value="PWG01569.1"/>
    <property type="molecule type" value="Genomic_DNA"/>
</dbReference>
<reference evidence="6 7" key="1">
    <citation type="submission" date="2018-05" db="EMBL/GenBank/DDBJ databases">
        <title>Genome of Sphingosinicella humi QZX222.</title>
        <authorList>
            <person name="Qiao Z."/>
            <person name="Wang G."/>
        </authorList>
    </citation>
    <scope>NUCLEOTIDE SEQUENCE [LARGE SCALE GENOMIC DNA]</scope>
    <source>
        <strain evidence="6 7">QZX222</strain>
    </source>
</reference>
<dbReference type="PANTHER" id="PTHR30537:SF3">
    <property type="entry name" value="TRANSCRIPTIONAL REGULATORY PROTEIN"/>
    <property type="match status" value="1"/>
</dbReference>
<keyword evidence="2" id="KW-0805">Transcription regulation</keyword>
<comment type="caution">
    <text evidence="6">The sequence shown here is derived from an EMBL/GenBank/DDBJ whole genome shotgun (WGS) entry which is preliminary data.</text>
</comment>
<dbReference type="Pfam" id="PF03466">
    <property type="entry name" value="LysR_substrate"/>
    <property type="match status" value="1"/>
</dbReference>
<dbReference type="Proteomes" id="UP000245916">
    <property type="component" value="Unassembled WGS sequence"/>
</dbReference>
<dbReference type="GO" id="GO:0006351">
    <property type="term" value="P:DNA-templated transcription"/>
    <property type="evidence" value="ECO:0007669"/>
    <property type="project" value="TreeGrafter"/>
</dbReference>
<dbReference type="Gene3D" id="1.10.10.10">
    <property type="entry name" value="Winged helix-like DNA-binding domain superfamily/Winged helix DNA-binding domain"/>
    <property type="match status" value="1"/>
</dbReference>
<evidence type="ECO:0000256" key="3">
    <source>
        <dbReference type="ARBA" id="ARBA00023125"/>
    </source>
</evidence>
<sequence length="294" mass="32254">MHWDDLRYFLAVSRAGQLSRAAAALGVDATTVGRRVRRLEKALGQTLFEQTQEGQTPTEAGELLLVKAEAMEREVRAIEASPEAGEHLAGAIRVSVSEGFGTWFVAHHLSGFAAAHPRLRIDLVASSGFLNPSRREADVAILLARPRKGPLFTRKLTDYRLRLYAARSYLEARGPVPNVEALRGHPLIGYVPDLLYAPELRYLTEIAPALEPRIRSTSINAQYRLVASGAGIAVLPCFIGDADGALTRVLDDISVTRSFWLVTHADTRQLPRVDAFVAWLTELAGVRQARLLGT</sequence>
<keyword evidence="3" id="KW-0238">DNA-binding</keyword>
<dbReference type="PANTHER" id="PTHR30537">
    <property type="entry name" value="HTH-TYPE TRANSCRIPTIONAL REGULATOR"/>
    <property type="match status" value="1"/>
</dbReference>
<dbReference type="RefSeq" id="WP_109269709.1">
    <property type="nucleotide sequence ID" value="NZ_QFFF01000001.1"/>
</dbReference>
<dbReference type="InterPro" id="IPR036390">
    <property type="entry name" value="WH_DNA-bd_sf"/>
</dbReference>
<evidence type="ECO:0000313" key="6">
    <source>
        <dbReference type="EMBL" id="PWG01569.1"/>
    </source>
</evidence>
<dbReference type="InterPro" id="IPR000847">
    <property type="entry name" value="LysR_HTH_N"/>
</dbReference>
<dbReference type="Gene3D" id="3.40.190.290">
    <property type="match status" value="1"/>
</dbReference>
<dbReference type="InterPro" id="IPR005119">
    <property type="entry name" value="LysR_subst-bd"/>
</dbReference>
<proteinExistence type="inferred from homology"/>
<name>A0A2U2IZR3_9SPHN</name>
<comment type="similarity">
    <text evidence="1">Belongs to the LysR transcriptional regulatory family.</text>
</comment>
<dbReference type="SUPFAM" id="SSF46785">
    <property type="entry name" value="Winged helix' DNA-binding domain"/>
    <property type="match status" value="1"/>
</dbReference>
<dbReference type="InterPro" id="IPR036388">
    <property type="entry name" value="WH-like_DNA-bd_sf"/>
</dbReference>
<dbReference type="PROSITE" id="PS50931">
    <property type="entry name" value="HTH_LYSR"/>
    <property type="match status" value="1"/>
</dbReference>
<evidence type="ECO:0000256" key="4">
    <source>
        <dbReference type="ARBA" id="ARBA00023163"/>
    </source>
</evidence>
<feature type="domain" description="HTH lysR-type" evidence="5">
    <location>
        <begin position="1"/>
        <end position="58"/>
    </location>
</feature>
<accession>A0A2U2IZR3</accession>
<dbReference type="GO" id="GO:0043565">
    <property type="term" value="F:sequence-specific DNA binding"/>
    <property type="evidence" value="ECO:0007669"/>
    <property type="project" value="TreeGrafter"/>
</dbReference>
<protein>
    <submittedName>
        <fullName evidence="6">LysR family transcriptional regulator</fullName>
    </submittedName>
</protein>
<keyword evidence="4" id="KW-0804">Transcription</keyword>
<dbReference type="AlphaFoldDB" id="A0A2U2IZR3"/>